<feature type="region of interest" description="Disordered" evidence="2">
    <location>
        <begin position="498"/>
        <end position="551"/>
    </location>
</feature>
<accession>A0A9P7AYX0</accession>
<dbReference type="RefSeq" id="XP_041162094.1">
    <property type="nucleotide sequence ID" value="XM_041306302.1"/>
</dbReference>
<protein>
    <submittedName>
        <fullName evidence="3">Uncharacterized protein</fullName>
    </submittedName>
</protein>
<feature type="coiled-coil region" evidence="1">
    <location>
        <begin position="251"/>
        <end position="278"/>
    </location>
</feature>
<evidence type="ECO:0000313" key="4">
    <source>
        <dbReference type="Proteomes" id="UP000719766"/>
    </source>
</evidence>
<proteinExistence type="predicted"/>
<feature type="compositionally biased region" description="Basic residues" evidence="2">
    <location>
        <begin position="32"/>
        <end position="46"/>
    </location>
</feature>
<sequence>MAVYTGRSAATFHPRHFYVRLPLRSRFVQCPSHRKSRAKRSQKKHDYRQTEGSELDLNTRSNVHCRRLSIYLAITSSKMAPRTWLTADQQSFLLTYRDEYLECQKKGNYSNFWPPFFEKWEEQWPPRASLNPAVPMDQPLTPEQLTQEAEIRTAVQTRLIVKLRNDNGHSKAARKANGAGNSVVNKLLKSIVKGPTTSRTRLLKESEVYAKKYYASRVQPCIKDELNAMKEQSNPPEPKKANLRVIHKHVAQCWESESADVKEEISQLAREMREARLEAAKGKEPPDITTEEIVPRLTEILSTFFGELHEATGWTFSVLLGGPDPSNEGAIDVSSLHVGSTKLGNRFNQAFAKLTTMSWYPTMNSFLMFFITEATLQKEMAAKCLEGEDLLRFSAAPDDIPTMDNLLAPNIPSLRPDPDVFCFKTSSESDLPTLPMPDGYIPSPPPPLPYAKDTSPSISMFFDGNSNLDSFEDALHDMQSQGAATEMLCSPPRIHYQFGHSSPGPAHVGHQFESSSLTPTTSSAPTVSCSTTPATTPSKTSSPTPASAMPISTIPVITPTRTMTPAMSSSAIAAPALPVTTPTRTIEPAMSSSAIAAPAIPVTTPTRTIEPAMSSSAIVAPAIPVTTPTRTVEPAMSSSAIAAPAAITPARMVATMTPSQTTPVTSATPNVVITPSPADSVVPPNSSNIDIEPPAKRQKKSRGGHAGVKVVESHTPTVGRSKRQRFQSTRAAAANAIG</sequence>
<dbReference type="Proteomes" id="UP000719766">
    <property type="component" value="Unassembled WGS sequence"/>
</dbReference>
<feature type="compositionally biased region" description="Low complexity" evidence="2">
    <location>
        <begin position="514"/>
        <end position="551"/>
    </location>
</feature>
<dbReference type="GeneID" id="64600066"/>
<organism evidence="3 4">
    <name type="scientific">Suillus plorans</name>
    <dbReference type="NCBI Taxonomy" id="116603"/>
    <lineage>
        <taxon>Eukaryota</taxon>
        <taxon>Fungi</taxon>
        <taxon>Dikarya</taxon>
        <taxon>Basidiomycota</taxon>
        <taxon>Agaricomycotina</taxon>
        <taxon>Agaricomycetes</taxon>
        <taxon>Agaricomycetidae</taxon>
        <taxon>Boletales</taxon>
        <taxon>Suillineae</taxon>
        <taxon>Suillaceae</taxon>
        <taxon>Suillus</taxon>
    </lineage>
</organism>
<dbReference type="OrthoDB" id="2684470at2759"/>
<evidence type="ECO:0000256" key="1">
    <source>
        <dbReference type="SAM" id="Coils"/>
    </source>
</evidence>
<reference evidence="3" key="1">
    <citation type="journal article" date="2020" name="New Phytol.">
        <title>Comparative genomics reveals dynamic genome evolution in host specialist ectomycorrhizal fungi.</title>
        <authorList>
            <person name="Lofgren L.A."/>
            <person name="Nguyen N.H."/>
            <person name="Vilgalys R."/>
            <person name="Ruytinx J."/>
            <person name="Liao H.L."/>
            <person name="Branco S."/>
            <person name="Kuo A."/>
            <person name="LaButti K."/>
            <person name="Lipzen A."/>
            <person name="Andreopoulos W."/>
            <person name="Pangilinan J."/>
            <person name="Riley R."/>
            <person name="Hundley H."/>
            <person name="Na H."/>
            <person name="Barry K."/>
            <person name="Grigoriev I.V."/>
            <person name="Stajich J.E."/>
            <person name="Kennedy P.G."/>
        </authorList>
    </citation>
    <scope>NUCLEOTIDE SEQUENCE</scope>
    <source>
        <strain evidence="3">S12</strain>
    </source>
</reference>
<gene>
    <name evidence="3" type="ORF">HD556DRAFT_1441436</name>
</gene>
<evidence type="ECO:0000256" key="2">
    <source>
        <dbReference type="SAM" id="MobiDB-lite"/>
    </source>
</evidence>
<evidence type="ECO:0000313" key="3">
    <source>
        <dbReference type="EMBL" id="KAG1796737.1"/>
    </source>
</evidence>
<dbReference type="AlphaFoldDB" id="A0A9P7AYX0"/>
<dbReference type="EMBL" id="JABBWE010000018">
    <property type="protein sequence ID" value="KAG1796737.1"/>
    <property type="molecule type" value="Genomic_DNA"/>
</dbReference>
<keyword evidence="4" id="KW-1185">Reference proteome</keyword>
<keyword evidence="1" id="KW-0175">Coiled coil</keyword>
<feature type="region of interest" description="Disordered" evidence="2">
    <location>
        <begin position="674"/>
        <end position="738"/>
    </location>
</feature>
<feature type="region of interest" description="Disordered" evidence="2">
    <location>
        <begin position="31"/>
        <end position="53"/>
    </location>
</feature>
<comment type="caution">
    <text evidence="3">The sequence shown here is derived from an EMBL/GenBank/DDBJ whole genome shotgun (WGS) entry which is preliminary data.</text>
</comment>
<name>A0A9P7AYX0_9AGAM</name>